<proteinExistence type="predicted"/>
<organism evidence="1 2">
    <name type="scientific">Robbsia andropogonis</name>
    <dbReference type="NCBI Taxonomy" id="28092"/>
    <lineage>
        <taxon>Bacteria</taxon>
        <taxon>Pseudomonadati</taxon>
        <taxon>Pseudomonadota</taxon>
        <taxon>Betaproteobacteria</taxon>
        <taxon>Burkholderiales</taxon>
        <taxon>Burkholderiaceae</taxon>
        <taxon>Robbsia</taxon>
    </lineage>
</organism>
<reference evidence="1 2" key="1">
    <citation type="submission" date="2015-03" db="EMBL/GenBank/DDBJ databases">
        <title>Draft Genome Sequence of Burkholderia andropogonis type strain ICMP2807, isolated from Sorghum bicolor.</title>
        <authorList>
            <person name="Lopes-Santos L."/>
            <person name="Castro D.B."/>
            <person name="Ottoboni L.M."/>
            <person name="Park D."/>
            <person name="Weirc B.S."/>
            <person name="Destefano S.A."/>
        </authorList>
    </citation>
    <scope>NUCLEOTIDE SEQUENCE [LARGE SCALE GENOMIC DNA]</scope>
    <source>
        <strain evidence="1 2">ICMP2807</strain>
    </source>
</reference>
<dbReference type="GO" id="GO:0030254">
    <property type="term" value="P:protein secretion by the type III secretion system"/>
    <property type="evidence" value="ECO:0007669"/>
    <property type="project" value="InterPro"/>
</dbReference>
<dbReference type="RefSeq" id="WP_046152514.1">
    <property type="nucleotide sequence ID" value="NZ_CADFGU010000003.1"/>
</dbReference>
<name>A0A0F5K2R5_9BURK</name>
<dbReference type="STRING" id="28092.WM40_06915"/>
<dbReference type="CDD" id="cd16364">
    <property type="entry name" value="T3SC_I-like"/>
    <property type="match status" value="1"/>
</dbReference>
<dbReference type="Proteomes" id="UP000033618">
    <property type="component" value="Unassembled WGS sequence"/>
</dbReference>
<dbReference type="SUPFAM" id="SSF69635">
    <property type="entry name" value="Type III secretory system chaperone-like"/>
    <property type="match status" value="1"/>
</dbReference>
<dbReference type="Gene3D" id="3.30.1460.10">
    <property type="match status" value="1"/>
</dbReference>
<dbReference type="AlphaFoldDB" id="A0A0F5K2R5"/>
<evidence type="ECO:0000313" key="2">
    <source>
        <dbReference type="Proteomes" id="UP000033618"/>
    </source>
</evidence>
<keyword evidence="2" id="KW-1185">Reference proteome</keyword>
<gene>
    <name evidence="1" type="ORF">WM40_06915</name>
</gene>
<comment type="caution">
    <text evidence="1">The sequence shown here is derived from an EMBL/GenBank/DDBJ whole genome shotgun (WGS) entry which is preliminary data.</text>
</comment>
<dbReference type="InterPro" id="IPR010261">
    <property type="entry name" value="Tir_chaperone"/>
</dbReference>
<dbReference type="PATRIC" id="fig|28092.6.peg.1634"/>
<accession>A0A0F5K2R5</accession>
<sequence length="142" mass="14992">MTRYQQLLKDYALLVGLEPAADLVLNQELRALGLSIGLSAEGDKDKGNVVLFTSLGQLDPQLPKDRLLLLMLEANALWAGTGGCTLGVQSGTGAVLLCVRVPLAGCDAGSLAVTIDAFIDVAVLWREIVQGRHTVNLPAINV</sequence>
<protein>
    <submittedName>
        <fullName evidence="1">Uncharacterized protein</fullName>
    </submittedName>
</protein>
<dbReference type="OrthoDB" id="8690030at2"/>
<dbReference type="Pfam" id="PF05932">
    <property type="entry name" value="CesT"/>
    <property type="match status" value="1"/>
</dbReference>
<dbReference type="EMBL" id="LAQU01000005">
    <property type="protein sequence ID" value="KKB64220.1"/>
    <property type="molecule type" value="Genomic_DNA"/>
</dbReference>
<evidence type="ECO:0000313" key="1">
    <source>
        <dbReference type="EMBL" id="KKB64220.1"/>
    </source>
</evidence>